<reference evidence="12" key="2">
    <citation type="submission" date="2019-04" db="EMBL/GenBank/DDBJ databases">
        <title>First mitogenome for the tribe Saccharosydnini (Hemiptera: Fulgoroidea: Delphacidae: Delphacinae) and a divergence time estimation for three predominant rice planthoppers.</title>
        <authorList>
            <person name="Huang Y.X."/>
            <person name="Qin D.Z."/>
        </authorList>
    </citation>
    <scope>NUCLEOTIDE SEQUENCE</scope>
</reference>
<geneLocation type="mitochondrion" evidence="12"/>
<comment type="catalytic activity">
    <reaction evidence="10">
        <text>a ubiquinone + NADH + 5 H(+)(in) = a ubiquinol + NAD(+) + 4 H(+)(out)</text>
        <dbReference type="Rhea" id="RHEA:29091"/>
        <dbReference type="Rhea" id="RHEA-COMP:9565"/>
        <dbReference type="Rhea" id="RHEA-COMP:9566"/>
        <dbReference type="ChEBI" id="CHEBI:15378"/>
        <dbReference type="ChEBI" id="CHEBI:16389"/>
        <dbReference type="ChEBI" id="CHEBI:17976"/>
        <dbReference type="ChEBI" id="CHEBI:57540"/>
        <dbReference type="ChEBI" id="CHEBI:57945"/>
        <dbReference type="EC" id="7.1.1.2"/>
    </reaction>
</comment>
<sequence>MTNFFSYIFFSLVTLILVRKHYLMSLISLELIFIILFIMFYFYLNFFMFEYFFGLIYLILGVCEASLGLSMLVYLVRSVGSDYLDILNLC</sequence>
<gene>
    <name evidence="12" type="primary">ND4L</name>
</gene>
<dbReference type="RefSeq" id="YP_009629407.1">
    <property type="nucleotide sequence ID" value="NC_042179.1"/>
</dbReference>
<evidence type="ECO:0000256" key="8">
    <source>
        <dbReference type="ARBA" id="ARBA00023136"/>
    </source>
</evidence>
<reference evidence="12" key="1">
    <citation type="submission" date="2017-11" db="EMBL/GenBank/DDBJ databases">
        <authorList>
            <person name="Huang Y."/>
            <person name="Qin D."/>
        </authorList>
    </citation>
    <scope>NUCLEOTIDE SEQUENCE</scope>
</reference>
<comment type="subcellular location">
    <subcellularLocation>
        <location evidence="1">Membrane</location>
        <topology evidence="1">Multi-pass membrane protein</topology>
    </subcellularLocation>
</comment>
<evidence type="ECO:0000256" key="6">
    <source>
        <dbReference type="ARBA" id="ARBA00022989"/>
    </source>
</evidence>
<keyword evidence="5" id="KW-1278">Translocase</keyword>
<dbReference type="EMBL" id="MG515237">
    <property type="protein sequence ID" value="AVV32041.1"/>
    <property type="molecule type" value="Genomic_DNA"/>
</dbReference>
<evidence type="ECO:0000256" key="11">
    <source>
        <dbReference type="SAM" id="Phobius"/>
    </source>
</evidence>
<evidence type="ECO:0000256" key="10">
    <source>
        <dbReference type="ARBA" id="ARBA00049551"/>
    </source>
</evidence>
<dbReference type="Gene3D" id="1.10.287.3510">
    <property type="match status" value="1"/>
</dbReference>
<evidence type="ECO:0000256" key="5">
    <source>
        <dbReference type="ARBA" id="ARBA00022967"/>
    </source>
</evidence>
<keyword evidence="6 11" id="KW-1133">Transmembrane helix</keyword>
<dbReference type="GO" id="GO:0008137">
    <property type="term" value="F:NADH dehydrogenase (ubiquinone) activity"/>
    <property type="evidence" value="ECO:0007669"/>
    <property type="project" value="UniProtKB-EC"/>
</dbReference>
<feature type="transmembrane region" description="Helical" evidence="11">
    <location>
        <begin position="55"/>
        <end position="76"/>
    </location>
</feature>
<dbReference type="InterPro" id="IPR039428">
    <property type="entry name" value="NUOK/Mnh_C1-like"/>
</dbReference>
<feature type="transmembrane region" description="Helical" evidence="11">
    <location>
        <begin position="21"/>
        <end position="43"/>
    </location>
</feature>
<dbReference type="GO" id="GO:0016020">
    <property type="term" value="C:membrane"/>
    <property type="evidence" value="ECO:0007669"/>
    <property type="project" value="UniProtKB-SubCell"/>
</dbReference>
<comment type="similarity">
    <text evidence="2">Belongs to the complex I subunit 4L family.</text>
</comment>
<name>A0A455JVF2_9HEMI</name>
<proteinExistence type="inferred from homology"/>
<keyword evidence="7" id="KW-0520">NAD</keyword>
<keyword evidence="4 11" id="KW-0812">Transmembrane</keyword>
<accession>A0A455JVF2</accession>
<evidence type="ECO:0000256" key="2">
    <source>
        <dbReference type="ARBA" id="ARBA00010519"/>
    </source>
</evidence>
<evidence type="ECO:0000256" key="4">
    <source>
        <dbReference type="ARBA" id="ARBA00022692"/>
    </source>
</evidence>
<dbReference type="AlphaFoldDB" id="A0A455JVF2"/>
<dbReference type="GeneID" id="40139611"/>
<evidence type="ECO:0000256" key="1">
    <source>
        <dbReference type="ARBA" id="ARBA00004141"/>
    </source>
</evidence>
<keyword evidence="8 11" id="KW-0472">Membrane</keyword>
<evidence type="ECO:0000313" key="12">
    <source>
        <dbReference type="EMBL" id="AVV32041.1"/>
    </source>
</evidence>
<evidence type="ECO:0000256" key="9">
    <source>
        <dbReference type="ARBA" id="ARBA00031586"/>
    </source>
</evidence>
<keyword evidence="12" id="KW-0496">Mitochondrion</keyword>
<protein>
    <recommendedName>
        <fullName evidence="3">NADH-ubiquinone oxidoreductase chain 4L</fullName>
    </recommendedName>
    <alternativeName>
        <fullName evidence="9">NADH dehydrogenase subunit 4L</fullName>
    </alternativeName>
</protein>
<evidence type="ECO:0000256" key="7">
    <source>
        <dbReference type="ARBA" id="ARBA00023027"/>
    </source>
</evidence>
<dbReference type="Pfam" id="PF00420">
    <property type="entry name" value="Oxidored_q2"/>
    <property type="match status" value="1"/>
</dbReference>
<evidence type="ECO:0000256" key="3">
    <source>
        <dbReference type="ARBA" id="ARBA00016612"/>
    </source>
</evidence>
<organism evidence="12">
    <name type="scientific">Saccharosydne procerus</name>
    <dbReference type="NCBI Taxonomy" id="871471"/>
    <lineage>
        <taxon>Eukaryota</taxon>
        <taxon>Metazoa</taxon>
        <taxon>Ecdysozoa</taxon>
        <taxon>Arthropoda</taxon>
        <taxon>Hexapoda</taxon>
        <taxon>Insecta</taxon>
        <taxon>Pterygota</taxon>
        <taxon>Neoptera</taxon>
        <taxon>Paraneoptera</taxon>
        <taxon>Hemiptera</taxon>
        <taxon>Auchenorrhyncha</taxon>
        <taxon>Fulgoroidea</taxon>
        <taxon>Delphacidae</taxon>
        <taxon>Delphacinae</taxon>
        <taxon>Saccharosydne</taxon>
    </lineage>
</organism>
<dbReference type="CTD" id="4539"/>